<feature type="region of interest" description="Disordered" evidence="1">
    <location>
        <begin position="1"/>
        <end position="80"/>
    </location>
</feature>
<dbReference type="OrthoDB" id="3252634at2759"/>
<feature type="region of interest" description="Disordered" evidence="1">
    <location>
        <begin position="290"/>
        <end position="313"/>
    </location>
</feature>
<protein>
    <submittedName>
        <fullName evidence="2">Uncharacterized protein</fullName>
    </submittedName>
</protein>
<dbReference type="InParanoid" id="A0A409XBL4"/>
<dbReference type="STRING" id="181874.A0A409XBL4"/>
<feature type="compositionally biased region" description="Low complexity" evidence="1">
    <location>
        <begin position="44"/>
        <end position="55"/>
    </location>
</feature>
<keyword evidence="3" id="KW-1185">Reference proteome</keyword>
<feature type="non-terminal residue" evidence="2">
    <location>
        <position position="313"/>
    </location>
</feature>
<proteinExistence type="predicted"/>
<name>A0A409XBL4_9AGAR</name>
<evidence type="ECO:0000313" key="3">
    <source>
        <dbReference type="Proteomes" id="UP000284842"/>
    </source>
</evidence>
<feature type="non-terminal residue" evidence="2">
    <location>
        <position position="1"/>
    </location>
</feature>
<feature type="compositionally biased region" description="Polar residues" evidence="1">
    <location>
        <begin position="20"/>
        <end position="43"/>
    </location>
</feature>
<dbReference type="EMBL" id="NHTK01004122">
    <property type="protein sequence ID" value="PPQ88120.1"/>
    <property type="molecule type" value="Genomic_DNA"/>
</dbReference>
<reference evidence="2 3" key="1">
    <citation type="journal article" date="2018" name="Evol. Lett.">
        <title>Horizontal gene cluster transfer increased hallucinogenic mushroom diversity.</title>
        <authorList>
            <person name="Reynolds H.T."/>
            <person name="Vijayakumar V."/>
            <person name="Gluck-Thaler E."/>
            <person name="Korotkin H.B."/>
            <person name="Matheny P.B."/>
            <person name="Slot J.C."/>
        </authorList>
    </citation>
    <scope>NUCLEOTIDE SEQUENCE [LARGE SCALE GENOMIC DNA]</scope>
    <source>
        <strain evidence="2 3">2629</strain>
    </source>
</reference>
<organism evidence="2 3">
    <name type="scientific">Panaeolus cyanescens</name>
    <dbReference type="NCBI Taxonomy" id="181874"/>
    <lineage>
        <taxon>Eukaryota</taxon>
        <taxon>Fungi</taxon>
        <taxon>Dikarya</taxon>
        <taxon>Basidiomycota</taxon>
        <taxon>Agaricomycotina</taxon>
        <taxon>Agaricomycetes</taxon>
        <taxon>Agaricomycetidae</taxon>
        <taxon>Agaricales</taxon>
        <taxon>Agaricineae</taxon>
        <taxon>Galeropsidaceae</taxon>
        <taxon>Panaeolus</taxon>
    </lineage>
</organism>
<accession>A0A409XBL4</accession>
<comment type="caution">
    <text evidence="2">The sequence shown here is derived from an EMBL/GenBank/DDBJ whole genome shotgun (WGS) entry which is preliminary data.</text>
</comment>
<sequence>VPDHLATHNNLPPSPPSPLFNSQDLPSPQNSSIDLNDSFFSQYYTPYHSPSTSRSPSPPPSSYSSSAHTPSPPPSSHLILPPDPIAMSSPMFMPAPGSHSAPVFDPAKPRELTRYFDTLEFLLSQAKITDELEKIKAAVRYVDVDVSLLWRTAASYSAVPASYEAFKTEVIGFYPDADISNMFTIGELLNLVSQTRNTGIHSVSEAGEYHRKFMSIAAFLKSKGRLSELEANREFVRGYQEDLWNRISVRLQLTDQDHHPDDPWPVAEVHKAACFLLRGTSVTYRASSITPTSIPFPQPSPQTVSSPGIVPVK</sequence>
<evidence type="ECO:0000256" key="1">
    <source>
        <dbReference type="SAM" id="MobiDB-lite"/>
    </source>
</evidence>
<gene>
    <name evidence="2" type="ORF">CVT24_000301</name>
</gene>
<dbReference type="AlphaFoldDB" id="A0A409XBL4"/>
<dbReference type="Proteomes" id="UP000284842">
    <property type="component" value="Unassembled WGS sequence"/>
</dbReference>
<evidence type="ECO:0000313" key="2">
    <source>
        <dbReference type="EMBL" id="PPQ88120.1"/>
    </source>
</evidence>